<organism evidence="1 2">
    <name type="scientific">Juglans regia</name>
    <name type="common">English walnut</name>
    <dbReference type="NCBI Taxonomy" id="51240"/>
    <lineage>
        <taxon>Eukaryota</taxon>
        <taxon>Viridiplantae</taxon>
        <taxon>Streptophyta</taxon>
        <taxon>Embryophyta</taxon>
        <taxon>Tracheophyta</taxon>
        <taxon>Spermatophyta</taxon>
        <taxon>Magnoliopsida</taxon>
        <taxon>eudicotyledons</taxon>
        <taxon>Gunneridae</taxon>
        <taxon>Pentapetalae</taxon>
        <taxon>rosids</taxon>
        <taxon>fabids</taxon>
        <taxon>Fagales</taxon>
        <taxon>Juglandaceae</taxon>
        <taxon>Juglans</taxon>
    </lineage>
</organism>
<protein>
    <submittedName>
        <fullName evidence="2">Uncharacterized mitochondrial protein AtMg00310-like</fullName>
    </submittedName>
</protein>
<evidence type="ECO:0000313" key="1">
    <source>
        <dbReference type="Proteomes" id="UP000235220"/>
    </source>
</evidence>
<name>A0A2I4DVQ3_JUGRE</name>
<reference evidence="2" key="1">
    <citation type="submission" date="2025-08" db="UniProtKB">
        <authorList>
            <consortium name="RefSeq"/>
        </authorList>
    </citation>
    <scope>IDENTIFICATION</scope>
    <source>
        <tissue evidence="2">Leaves</tissue>
    </source>
</reference>
<dbReference type="AlphaFoldDB" id="A0A2I4DVQ3"/>
<dbReference type="Proteomes" id="UP000235220">
    <property type="component" value="Chromosome 13"/>
</dbReference>
<proteinExistence type="predicted"/>
<gene>
    <name evidence="2" type="primary">LOC108983895</name>
</gene>
<sequence>MAALEYVLGKNKTVGWLGYRDFDHFNRALLAKQGWRLLQQTNSLVAKVLKAKYFHRSDFLHARFGSNASYVWRNLLEARPILEEGLIWRIGNGKEVNIWRDKWIQQPTSYKVQTPLDEGLAHWTVANFIDEQTKAWNMPLLKSILCEEDINNISRIPIS</sequence>
<dbReference type="OrthoDB" id="995189at2759"/>
<dbReference type="KEGG" id="jre:108983895"/>
<keyword evidence="1" id="KW-1185">Reference proteome</keyword>
<evidence type="ECO:0000313" key="2">
    <source>
        <dbReference type="RefSeq" id="XP_018811225.1"/>
    </source>
</evidence>
<dbReference type="GeneID" id="108983895"/>
<dbReference type="Gramene" id="Jr13_17190_p1">
    <property type="protein sequence ID" value="cds.Jr13_17190_p1"/>
    <property type="gene ID" value="Jr13_17190"/>
</dbReference>
<accession>A0A2I4DVQ3</accession>
<dbReference type="RefSeq" id="XP_018811225.1">
    <property type="nucleotide sequence ID" value="XM_018955680.1"/>
</dbReference>